<evidence type="ECO:0000313" key="3">
    <source>
        <dbReference type="EMBL" id="KII76602.1"/>
    </source>
</evidence>
<accession>A0A0C2NR18</accession>
<evidence type="ECO:0000256" key="1">
    <source>
        <dbReference type="ARBA" id="ARBA00023002"/>
    </source>
</evidence>
<evidence type="ECO:0000313" key="4">
    <source>
        <dbReference type="Proteomes" id="UP000031672"/>
    </source>
</evidence>
<dbReference type="PROSITE" id="PS00061">
    <property type="entry name" value="ADH_SHORT"/>
    <property type="match status" value="1"/>
</dbReference>
<dbReference type="AlphaFoldDB" id="A0A0C2NUM9"/>
<evidence type="ECO:0000256" key="2">
    <source>
        <dbReference type="RuleBase" id="RU000363"/>
    </source>
</evidence>
<accession>A0A0C2NUM9</accession>
<dbReference type="Gene3D" id="3.40.50.720">
    <property type="entry name" value="NAD(P)-binding Rossmann-like Domain"/>
    <property type="match status" value="1"/>
</dbReference>
<dbReference type="Proteomes" id="UP000031672">
    <property type="component" value="Unassembled WGS sequence"/>
</dbReference>
<dbReference type="InterPro" id="IPR036291">
    <property type="entry name" value="NAD(P)-bd_dom_sf"/>
</dbReference>
<proteinExistence type="inferred from homology"/>
<dbReference type="PANTHER" id="PTHR43157:SF31">
    <property type="entry name" value="PHOSPHATIDYLINOSITOL-GLYCAN BIOSYNTHESIS CLASS F PROTEIN"/>
    <property type="match status" value="1"/>
</dbReference>
<keyword evidence="1" id="KW-0560">Oxidoreductase</keyword>
<comment type="similarity">
    <text evidence="2">Belongs to the short-chain dehydrogenases/reductases (SDR) family.</text>
</comment>
<keyword evidence="4" id="KW-1185">Reference proteome</keyword>
<dbReference type="Pfam" id="PF00106">
    <property type="entry name" value="adh_short"/>
    <property type="match status" value="1"/>
</dbReference>
<dbReference type="EMBL" id="JTKH01000024">
    <property type="protein sequence ID" value="KII76602.1"/>
    <property type="molecule type" value="Genomic_DNA"/>
</dbReference>
<protein>
    <submittedName>
        <fullName evidence="3">Oxidoreductase</fullName>
    </submittedName>
</protein>
<dbReference type="STRING" id="1461322.OJ16_17620"/>
<dbReference type="SUPFAM" id="SSF51735">
    <property type="entry name" value="NAD(P)-binding Rossmann-fold domains"/>
    <property type="match status" value="1"/>
</dbReference>
<reference evidence="3 4" key="1">
    <citation type="submission" date="2014-11" db="EMBL/GenBank/DDBJ databases">
        <title>Draft Genome Sequence of Vibrio piscirenalis strains CECT 8603T and CECT 8604, two marine Gammaproteobacterium isolated from cultured gilthead sea bream (Sparus aurata).</title>
        <authorList>
            <person name="Arahal D.R."/>
            <person name="Rodrigo-Torres L."/>
            <person name="Lucena T."/>
            <person name="Pujalte M.J."/>
        </authorList>
    </citation>
    <scope>NUCLEOTIDE SEQUENCE [LARGE SCALE GENOMIC DNA]</scope>
    <source>
        <strain evidence="3 4">DCR 1-4-2</strain>
    </source>
</reference>
<name>A0A0C2NUM9_9VIBR</name>
<dbReference type="PRINTS" id="PR00080">
    <property type="entry name" value="SDRFAMILY"/>
</dbReference>
<organism evidence="3 4">
    <name type="scientific">Vibrio renipiscarius</name>
    <dbReference type="NCBI Taxonomy" id="1461322"/>
    <lineage>
        <taxon>Bacteria</taxon>
        <taxon>Pseudomonadati</taxon>
        <taxon>Pseudomonadota</taxon>
        <taxon>Gammaproteobacteria</taxon>
        <taxon>Vibrionales</taxon>
        <taxon>Vibrionaceae</taxon>
        <taxon>Vibrio</taxon>
    </lineage>
</organism>
<dbReference type="OrthoDB" id="109589at2"/>
<dbReference type="InterPro" id="IPR020904">
    <property type="entry name" value="Sc_DH/Rdtase_CS"/>
</dbReference>
<sequence length="268" mass="28608">MNKTILITGATDGIGFETAKVLVGLNHHVIVHGRTPAKVQDVTQQLQALNETVRVDSIVADLSDLTAVRNMAHEVGERFESLDVLINNAGVYTLPVTKGAGGLDVRFLVNTIAPYMLTKALLPMLKPEGRVVNLSSAAQASVNLDALDGQRALGDSDAYAQSKLALTMWSRFLGLQQAKNGPTVVSVNPKSFLGSKMVKDAYGVDGGDLSLGADILVRAALADEFSQAHGLYFDNDIERFAQPHPDALNEGKVAQVIAHIDRLIVSLA</sequence>
<dbReference type="InterPro" id="IPR002347">
    <property type="entry name" value="SDR_fam"/>
</dbReference>
<dbReference type="RefSeq" id="WP_040992564.1">
    <property type="nucleotide sequence ID" value="NZ_JTKH01000024.1"/>
</dbReference>
<dbReference type="PRINTS" id="PR00081">
    <property type="entry name" value="GDHRDH"/>
</dbReference>
<gene>
    <name evidence="3" type="ORF">OJ16_17620</name>
</gene>
<comment type="caution">
    <text evidence="3">The sequence shown here is derived from an EMBL/GenBank/DDBJ whole genome shotgun (WGS) entry which is preliminary data.</text>
</comment>
<dbReference type="PANTHER" id="PTHR43157">
    <property type="entry name" value="PHOSPHATIDYLINOSITOL-GLYCAN BIOSYNTHESIS CLASS F PROTEIN-RELATED"/>
    <property type="match status" value="1"/>
</dbReference>
<dbReference type="GO" id="GO:0016491">
    <property type="term" value="F:oxidoreductase activity"/>
    <property type="evidence" value="ECO:0007669"/>
    <property type="project" value="UniProtKB-KW"/>
</dbReference>